<gene>
    <name evidence="2" type="ORF">FWILDA_LOCUS5263</name>
</gene>
<name>A0A9W4SLY0_9GLOM</name>
<organism evidence="2 3">
    <name type="scientific">Funneliformis geosporum</name>
    <dbReference type="NCBI Taxonomy" id="1117311"/>
    <lineage>
        <taxon>Eukaryota</taxon>
        <taxon>Fungi</taxon>
        <taxon>Fungi incertae sedis</taxon>
        <taxon>Mucoromycota</taxon>
        <taxon>Glomeromycotina</taxon>
        <taxon>Glomeromycetes</taxon>
        <taxon>Glomerales</taxon>
        <taxon>Glomeraceae</taxon>
        <taxon>Funneliformis</taxon>
    </lineage>
</organism>
<reference evidence="2" key="1">
    <citation type="submission" date="2022-08" db="EMBL/GenBank/DDBJ databases">
        <authorList>
            <person name="Kallberg Y."/>
            <person name="Tangrot J."/>
            <person name="Rosling A."/>
        </authorList>
    </citation>
    <scope>NUCLEOTIDE SEQUENCE</scope>
    <source>
        <strain evidence="2">Wild A</strain>
    </source>
</reference>
<evidence type="ECO:0000256" key="1">
    <source>
        <dbReference type="SAM" id="MobiDB-lite"/>
    </source>
</evidence>
<dbReference type="Proteomes" id="UP001153678">
    <property type="component" value="Unassembled WGS sequence"/>
</dbReference>
<dbReference type="OrthoDB" id="2390563at2759"/>
<feature type="region of interest" description="Disordered" evidence="1">
    <location>
        <begin position="95"/>
        <end position="115"/>
    </location>
</feature>
<dbReference type="EMBL" id="CAMKVN010000862">
    <property type="protein sequence ID" value="CAI2171806.1"/>
    <property type="molecule type" value="Genomic_DNA"/>
</dbReference>
<keyword evidence="3" id="KW-1185">Reference proteome</keyword>
<accession>A0A9W4SLY0</accession>
<sequence length="115" mass="13503">MDDNDPDSPFVIEAILQKAFTKEELQNQDNIKFGITVALMFLDLTYNQVEILSSKVQERMNQWDFNPIIQRWLKCKEPLEDDGIEEPLEDDRIEEQLEDDIIDHDSDNESIDSND</sequence>
<protein>
    <submittedName>
        <fullName evidence="2">12617_t:CDS:1</fullName>
    </submittedName>
</protein>
<proteinExistence type="predicted"/>
<dbReference type="AlphaFoldDB" id="A0A9W4SLY0"/>
<comment type="caution">
    <text evidence="2">The sequence shown here is derived from an EMBL/GenBank/DDBJ whole genome shotgun (WGS) entry which is preliminary data.</text>
</comment>
<evidence type="ECO:0000313" key="2">
    <source>
        <dbReference type="EMBL" id="CAI2171806.1"/>
    </source>
</evidence>
<evidence type="ECO:0000313" key="3">
    <source>
        <dbReference type="Proteomes" id="UP001153678"/>
    </source>
</evidence>